<dbReference type="Proteomes" id="UP000070376">
    <property type="component" value="Unassembled WGS sequence"/>
</dbReference>
<dbReference type="EMBL" id="LRPN01000093">
    <property type="protein sequence ID" value="KWZ80344.1"/>
    <property type="molecule type" value="Genomic_DNA"/>
</dbReference>
<name>A0A133KLD2_HEYCO</name>
<dbReference type="PATRIC" id="fig|1398.22.peg.2335"/>
<reference evidence="2" key="1">
    <citation type="submission" date="2016-01" db="EMBL/GenBank/DDBJ databases">
        <authorList>
            <person name="Mitreva M."/>
            <person name="Pepin K.H."/>
            <person name="Mihindukulasuriya K.A."/>
            <person name="Fulton R."/>
            <person name="Fronick C."/>
            <person name="O'Laughlin M."/>
            <person name="Miner T."/>
            <person name="Herter B."/>
            <person name="Rosa B.A."/>
            <person name="Cordes M."/>
            <person name="Tomlinson C."/>
            <person name="Wollam A."/>
            <person name="Palsikar V.B."/>
            <person name="Mardis E.R."/>
            <person name="Wilson R.K."/>
        </authorList>
    </citation>
    <scope>NUCLEOTIDE SEQUENCE [LARGE SCALE GENOMIC DNA]</scope>
    <source>
        <strain evidence="2">GED7749B</strain>
    </source>
</reference>
<organism evidence="1 2">
    <name type="scientific">Heyndrickxia coagulans</name>
    <name type="common">Weizmannia coagulans</name>
    <dbReference type="NCBI Taxonomy" id="1398"/>
    <lineage>
        <taxon>Bacteria</taxon>
        <taxon>Bacillati</taxon>
        <taxon>Bacillota</taxon>
        <taxon>Bacilli</taxon>
        <taxon>Bacillales</taxon>
        <taxon>Bacillaceae</taxon>
        <taxon>Heyndrickxia</taxon>
    </lineage>
</organism>
<comment type="caution">
    <text evidence="1">The sequence shown here is derived from an EMBL/GenBank/DDBJ whole genome shotgun (WGS) entry which is preliminary data.</text>
</comment>
<protein>
    <submittedName>
        <fullName evidence="1">Uncharacterized protein</fullName>
    </submittedName>
</protein>
<sequence>MQRARPIRIISGRGLFYSARISFERLRDSFFLSSEPSSGP</sequence>
<evidence type="ECO:0000313" key="1">
    <source>
        <dbReference type="EMBL" id="KWZ80344.1"/>
    </source>
</evidence>
<accession>A0A133KLD2</accession>
<dbReference type="AlphaFoldDB" id="A0A133KLD2"/>
<gene>
    <name evidence="1" type="ORF">HMPREF3213_02330</name>
</gene>
<evidence type="ECO:0000313" key="2">
    <source>
        <dbReference type="Proteomes" id="UP000070376"/>
    </source>
</evidence>
<proteinExistence type="predicted"/>